<evidence type="ECO:0000313" key="4">
    <source>
        <dbReference type="Proteomes" id="UP000247763"/>
    </source>
</evidence>
<dbReference type="KEGG" id="phb:HYN04_02455"/>
<keyword evidence="4" id="KW-1185">Reference proteome</keyword>
<dbReference type="OrthoDB" id="7171960at2"/>
<reference evidence="4" key="1">
    <citation type="submission" date="2018-05" db="EMBL/GenBank/DDBJ databases">
        <title>Genome sequencing of Phenylobacterium sp. HYN0004.</title>
        <authorList>
            <person name="Yi H."/>
            <person name="Baek C."/>
        </authorList>
    </citation>
    <scope>NUCLEOTIDE SEQUENCE [LARGE SCALE GENOMIC DNA]</scope>
    <source>
        <strain evidence="4">HYN0004</strain>
    </source>
</reference>
<dbReference type="AlphaFoldDB" id="A0A2Z3HTM0"/>
<feature type="chain" id="PRO_5016395222" evidence="2">
    <location>
        <begin position="21"/>
        <end position="228"/>
    </location>
</feature>
<keyword evidence="2" id="KW-0732">Signal</keyword>
<sequence>MRKSSLIAAFLLACAFAVPATDALAQSRRNPDEEQAEAAARKRKRDAEFGDNQAPLPQLRNAGPCPFVKVLYDAGRYVEFTGGREASAEVAWSGEIQKISAGCEYQDDQPIAVAMDVLFAVGKGPKASGNSKTYRYWVAVTQRNRLVIDKVYFDLPVRFEPGQDRLYAIERIDGIVIPRATLTTSGSNFEILVGFDVTPAMAEFNRQGKRFRLDAGAQTAASGSRTPK</sequence>
<name>A0A2Z3HTM0_9CAUL</name>
<evidence type="ECO:0000256" key="2">
    <source>
        <dbReference type="SAM" id="SignalP"/>
    </source>
</evidence>
<feature type="region of interest" description="Disordered" evidence="1">
    <location>
        <begin position="27"/>
        <end position="58"/>
    </location>
</feature>
<feature type="signal peptide" evidence="2">
    <location>
        <begin position="1"/>
        <end position="20"/>
    </location>
</feature>
<dbReference type="RefSeq" id="WP_110449290.1">
    <property type="nucleotide sequence ID" value="NZ_CP029479.1"/>
</dbReference>
<accession>A0A2Z3HTM0</accession>
<evidence type="ECO:0000313" key="3">
    <source>
        <dbReference type="EMBL" id="AWM76721.1"/>
    </source>
</evidence>
<organism evidence="3 4">
    <name type="scientific">Phenylobacterium parvum</name>
    <dbReference type="NCBI Taxonomy" id="2201350"/>
    <lineage>
        <taxon>Bacteria</taxon>
        <taxon>Pseudomonadati</taxon>
        <taxon>Pseudomonadota</taxon>
        <taxon>Alphaproteobacteria</taxon>
        <taxon>Caulobacterales</taxon>
        <taxon>Caulobacteraceae</taxon>
        <taxon>Phenylobacterium</taxon>
    </lineage>
</organism>
<evidence type="ECO:0000256" key="1">
    <source>
        <dbReference type="SAM" id="MobiDB-lite"/>
    </source>
</evidence>
<proteinExistence type="predicted"/>
<gene>
    <name evidence="3" type="ORF">HYN04_02455</name>
</gene>
<protein>
    <submittedName>
        <fullName evidence="3">Tat pathway signal sequence domain protein</fullName>
    </submittedName>
</protein>
<dbReference type="EMBL" id="CP029479">
    <property type="protein sequence ID" value="AWM76721.1"/>
    <property type="molecule type" value="Genomic_DNA"/>
</dbReference>
<dbReference type="Proteomes" id="UP000247763">
    <property type="component" value="Chromosome"/>
</dbReference>